<dbReference type="Pfam" id="PF12668">
    <property type="entry name" value="DUF3791"/>
    <property type="match status" value="1"/>
</dbReference>
<sequence>MRLTREMSFFIYLLEQYAGDNSRSTSDVLREWDEHGITQEIYDMYEMYHQESIRNAYEDIDHLVATGEHKW</sequence>
<evidence type="ECO:0000313" key="2">
    <source>
        <dbReference type="Proteomes" id="UP000235034"/>
    </source>
</evidence>
<keyword evidence="2" id="KW-1185">Reference proteome</keyword>
<dbReference type="EMBL" id="NMWT01000003">
    <property type="protein sequence ID" value="PLS29519.1"/>
    <property type="molecule type" value="Genomic_DNA"/>
</dbReference>
<dbReference type="Proteomes" id="UP000235034">
    <property type="component" value="Unassembled WGS sequence"/>
</dbReference>
<name>A0A2N5J5N2_9BIFI</name>
<accession>A0A2N5J5N2</accession>
<evidence type="ECO:0008006" key="3">
    <source>
        <dbReference type="Google" id="ProtNLM"/>
    </source>
</evidence>
<protein>
    <recommendedName>
        <fullName evidence="3">DUF3791 domain-containing protein</fullName>
    </recommendedName>
</protein>
<reference evidence="1 2" key="1">
    <citation type="submission" date="2017-07" db="EMBL/GenBank/DDBJ databases">
        <title>Bifidobacterium novel species.</title>
        <authorList>
            <person name="Lugli G.A."/>
            <person name="Milani C."/>
            <person name="Duranti S."/>
            <person name="Mangifesta M."/>
        </authorList>
    </citation>
    <scope>NUCLEOTIDE SEQUENCE [LARGE SCALE GENOMIC DNA]</scope>
    <source>
        <strain evidence="1 2">77</strain>
    </source>
</reference>
<organism evidence="1 2">
    <name type="scientific">Bifidobacterium parmae</name>
    <dbReference type="NCBI Taxonomy" id="361854"/>
    <lineage>
        <taxon>Bacteria</taxon>
        <taxon>Bacillati</taxon>
        <taxon>Actinomycetota</taxon>
        <taxon>Actinomycetes</taxon>
        <taxon>Bifidobacteriales</taxon>
        <taxon>Bifidobacteriaceae</taxon>
        <taxon>Bifidobacterium</taxon>
    </lineage>
</organism>
<evidence type="ECO:0000313" key="1">
    <source>
        <dbReference type="EMBL" id="PLS29519.1"/>
    </source>
</evidence>
<dbReference type="InterPro" id="IPR024269">
    <property type="entry name" value="DUF3791"/>
</dbReference>
<dbReference type="AlphaFoldDB" id="A0A2N5J5N2"/>
<gene>
    <name evidence="1" type="ORF">Uis4E_0393</name>
</gene>
<proteinExistence type="predicted"/>
<comment type="caution">
    <text evidence="1">The sequence shown here is derived from an EMBL/GenBank/DDBJ whole genome shotgun (WGS) entry which is preliminary data.</text>
</comment>